<keyword evidence="3" id="KW-1185">Reference proteome</keyword>
<name>A0A4V6RWT1_9FLAO</name>
<feature type="signal peptide" evidence="1">
    <location>
        <begin position="1"/>
        <end position="17"/>
    </location>
</feature>
<evidence type="ECO:0000313" key="2">
    <source>
        <dbReference type="EMBL" id="THF49810.1"/>
    </source>
</evidence>
<dbReference type="Proteomes" id="UP000307507">
    <property type="component" value="Unassembled WGS sequence"/>
</dbReference>
<dbReference type="OrthoDB" id="709265at2"/>
<proteinExistence type="predicted"/>
<evidence type="ECO:0000256" key="1">
    <source>
        <dbReference type="SAM" id="SignalP"/>
    </source>
</evidence>
<dbReference type="EMBL" id="SSNZ01000004">
    <property type="protein sequence ID" value="THF49810.1"/>
    <property type="molecule type" value="Genomic_DNA"/>
</dbReference>
<dbReference type="AlphaFoldDB" id="A0A4V6RWT1"/>
<comment type="caution">
    <text evidence="2">The sequence shown here is derived from an EMBL/GenBank/DDBJ whole genome shotgun (WGS) entry which is preliminary data.</text>
</comment>
<accession>A0A4V6RWT1</accession>
<protein>
    <submittedName>
        <fullName evidence="2">Uncharacterized protein</fullName>
    </submittedName>
</protein>
<organism evidence="2 3">
    <name type="scientific">Flavobacterium supellecticarium</name>
    <dbReference type="NCBI Taxonomy" id="2565924"/>
    <lineage>
        <taxon>Bacteria</taxon>
        <taxon>Pseudomonadati</taxon>
        <taxon>Bacteroidota</taxon>
        <taxon>Flavobacteriia</taxon>
        <taxon>Flavobacteriales</taxon>
        <taxon>Flavobacteriaceae</taxon>
        <taxon>Flavobacterium</taxon>
    </lineage>
</organism>
<gene>
    <name evidence="2" type="ORF">E6C50_10655</name>
</gene>
<reference evidence="2 3" key="1">
    <citation type="submission" date="2019-04" db="EMBL/GenBank/DDBJ databases">
        <title>Flavobacterium sp. nov. isolated from construction timber.</title>
        <authorList>
            <person name="Lin S.-Y."/>
            <person name="Chang C.-T."/>
            <person name="Young C.-C."/>
        </authorList>
    </citation>
    <scope>NUCLEOTIDE SEQUENCE [LARGE SCALE GENOMIC DNA]</scope>
    <source>
        <strain evidence="2 3">CC-CTC003</strain>
    </source>
</reference>
<sequence>MHKLILLFLLISLQANAQRAGLDSLSMVRNYLMEIRNAVNSKELPKHKLEKLDRLIKSATSQKAIFNRNITKVIGVALEAEQLMSTLNFILQSMVLYRSDIKSNHESQAETVFLNKNIPVLVYKIDFYSKRAKIRLEENTH</sequence>
<dbReference type="RefSeq" id="WP_136403219.1">
    <property type="nucleotide sequence ID" value="NZ_SSNZ01000004.1"/>
</dbReference>
<evidence type="ECO:0000313" key="3">
    <source>
        <dbReference type="Proteomes" id="UP000307507"/>
    </source>
</evidence>
<feature type="chain" id="PRO_5020402773" evidence="1">
    <location>
        <begin position="18"/>
        <end position="141"/>
    </location>
</feature>
<keyword evidence="1" id="KW-0732">Signal</keyword>